<evidence type="ECO:0000313" key="2">
    <source>
        <dbReference type="EMBL" id="SOD61340.1"/>
    </source>
</evidence>
<dbReference type="EMBL" id="OCNE01000003">
    <property type="protein sequence ID" value="SOD61340.1"/>
    <property type="molecule type" value="Genomic_DNA"/>
</dbReference>
<dbReference type="Proteomes" id="UP000219072">
    <property type="component" value="Unassembled WGS sequence"/>
</dbReference>
<feature type="compositionally biased region" description="Basic and acidic residues" evidence="1">
    <location>
        <begin position="153"/>
        <end position="162"/>
    </location>
</feature>
<evidence type="ECO:0000256" key="1">
    <source>
        <dbReference type="SAM" id="MobiDB-lite"/>
    </source>
</evidence>
<dbReference type="Pfam" id="PF10604">
    <property type="entry name" value="Polyketide_cyc2"/>
    <property type="match status" value="1"/>
</dbReference>
<protein>
    <recommendedName>
        <fullName evidence="4">Polyketide cyclase / dehydrase and lipid transport</fullName>
    </recommendedName>
</protein>
<evidence type="ECO:0008006" key="4">
    <source>
        <dbReference type="Google" id="ProtNLM"/>
    </source>
</evidence>
<dbReference type="InterPro" id="IPR023393">
    <property type="entry name" value="START-like_dom_sf"/>
</dbReference>
<dbReference type="AlphaFoldDB" id="A0A286DRQ7"/>
<dbReference type="InterPro" id="IPR019587">
    <property type="entry name" value="Polyketide_cyclase/dehydratase"/>
</dbReference>
<proteinExistence type="predicted"/>
<dbReference type="RefSeq" id="WP_097230013.1">
    <property type="nucleotide sequence ID" value="NZ_OCNE01000003.1"/>
</dbReference>
<dbReference type="Gene3D" id="3.30.530.20">
    <property type="match status" value="1"/>
</dbReference>
<name>A0A286DRQ7_9ACTN</name>
<accession>A0A286DRQ7</accession>
<feature type="region of interest" description="Disordered" evidence="1">
    <location>
        <begin position="142"/>
        <end position="162"/>
    </location>
</feature>
<reference evidence="2 3" key="1">
    <citation type="submission" date="2017-09" db="EMBL/GenBank/DDBJ databases">
        <authorList>
            <person name="Ehlers B."/>
            <person name="Leendertz F.H."/>
        </authorList>
    </citation>
    <scope>NUCLEOTIDE SEQUENCE [LARGE SCALE GENOMIC DNA]</scope>
    <source>
        <strain evidence="2 3">CGMCC 4.7095</strain>
    </source>
</reference>
<evidence type="ECO:0000313" key="3">
    <source>
        <dbReference type="Proteomes" id="UP000219072"/>
    </source>
</evidence>
<dbReference type="OrthoDB" id="5402478at2"/>
<sequence>MSHGWWSRYQFGGVWRVAAPAGDVFAVLNEPMDYPRWWPEIREVVRTGEESGTARFRSFLPYELRVGVRAGERDEALGRLEIRLSGDLEGWLCWSLFPQGRGTLVVHAQDCVVTGGLPLRLGPLARPVFRANHAAMMRSGERGLRAWTRGRRGPRDPRGSRP</sequence>
<keyword evidence="3" id="KW-1185">Reference proteome</keyword>
<gene>
    <name evidence="2" type="ORF">SAMN06297387_10398</name>
</gene>
<dbReference type="SUPFAM" id="SSF55961">
    <property type="entry name" value="Bet v1-like"/>
    <property type="match status" value="1"/>
</dbReference>
<organism evidence="2 3">
    <name type="scientific">Streptomyces zhaozhouensis</name>
    <dbReference type="NCBI Taxonomy" id="1300267"/>
    <lineage>
        <taxon>Bacteria</taxon>
        <taxon>Bacillati</taxon>
        <taxon>Actinomycetota</taxon>
        <taxon>Actinomycetes</taxon>
        <taxon>Kitasatosporales</taxon>
        <taxon>Streptomycetaceae</taxon>
        <taxon>Streptomyces</taxon>
    </lineage>
</organism>